<evidence type="ECO:0000313" key="3">
    <source>
        <dbReference type="Proteomes" id="UP001144352"/>
    </source>
</evidence>
<keyword evidence="3" id="KW-1185">Reference proteome</keyword>
<feature type="signal peptide" evidence="1">
    <location>
        <begin position="1"/>
        <end position="19"/>
    </location>
</feature>
<feature type="chain" id="PRO_5040830161" evidence="1">
    <location>
        <begin position="20"/>
        <end position="226"/>
    </location>
</feature>
<name>A0A9W6G2T1_9BACT</name>
<dbReference type="EMBL" id="BSDS01000002">
    <property type="protein sequence ID" value="GLI39317.1"/>
    <property type="molecule type" value="Genomic_DNA"/>
</dbReference>
<keyword evidence="1" id="KW-0732">Signal</keyword>
<reference evidence="2" key="1">
    <citation type="submission" date="2022-12" db="EMBL/GenBank/DDBJ databases">
        <title>Reference genome sequencing for broad-spectrum identification of bacterial and archaeal isolates by mass spectrometry.</title>
        <authorList>
            <person name="Sekiguchi Y."/>
            <person name="Tourlousse D.M."/>
        </authorList>
    </citation>
    <scope>NUCLEOTIDE SEQUENCE</scope>
    <source>
        <strain evidence="2">H2</strain>
    </source>
</reference>
<dbReference type="Proteomes" id="UP001144352">
    <property type="component" value="Unassembled WGS sequence"/>
</dbReference>
<accession>A0A9W6G2T1</accession>
<comment type="caution">
    <text evidence="2">The sequence shown here is derived from an EMBL/GenBank/DDBJ whole genome shotgun (WGS) entry which is preliminary data.</text>
</comment>
<dbReference type="AlphaFoldDB" id="A0A9W6G2T1"/>
<evidence type="ECO:0000313" key="2">
    <source>
        <dbReference type="EMBL" id="GLI39317.1"/>
    </source>
</evidence>
<sequence length="226" mass="25645">MLCCVAVLFSVAFSNELFANPDFELLIRIREHKFVHDYGFAANSGNITKIKTYNEGSKDIPWDNFIRTSLPWTVWTERNPSEAPNFKKVLADKEFFSEIAISPDFHWVALSVGNPDSVINHKHKEISLVSTSDFKEKKRIKLIKGRYVGDLAWRSDSSKLLVLEKTERVGLNPLELLSAFAGHPVPHNSFYLAIFDAIRGEFSEATSPFAEDIEYASGWFAQSKPN</sequence>
<evidence type="ECO:0000256" key="1">
    <source>
        <dbReference type="SAM" id="SignalP"/>
    </source>
</evidence>
<protein>
    <submittedName>
        <fullName evidence="2">Uncharacterized protein</fullName>
    </submittedName>
</protein>
<gene>
    <name evidence="2" type="ORF">GHYDROH2_28180</name>
</gene>
<organism evidence="2 3">
    <name type="scientific">Geobacter hydrogenophilus</name>
    <dbReference type="NCBI Taxonomy" id="40983"/>
    <lineage>
        <taxon>Bacteria</taxon>
        <taxon>Pseudomonadati</taxon>
        <taxon>Thermodesulfobacteriota</taxon>
        <taxon>Desulfuromonadia</taxon>
        <taxon>Geobacterales</taxon>
        <taxon>Geobacteraceae</taxon>
        <taxon>Geobacter</taxon>
    </lineage>
</organism>
<proteinExistence type="predicted"/>